<dbReference type="EMBL" id="PVUE01000001">
    <property type="protein sequence ID" value="PRZ43981.1"/>
    <property type="molecule type" value="Genomic_DNA"/>
</dbReference>
<dbReference type="OrthoDB" id="5243299at2"/>
<feature type="domain" description="Bacterial bifunctional deaminase-reductase C-terminal" evidence="4">
    <location>
        <begin position="26"/>
        <end position="228"/>
    </location>
</feature>
<dbReference type="Gene3D" id="3.40.430.10">
    <property type="entry name" value="Dihydrofolate Reductase, subunit A"/>
    <property type="match status" value="1"/>
</dbReference>
<organism evidence="5 6">
    <name type="scientific">Antricoccus suffuscus</name>
    <dbReference type="NCBI Taxonomy" id="1629062"/>
    <lineage>
        <taxon>Bacteria</taxon>
        <taxon>Bacillati</taxon>
        <taxon>Actinomycetota</taxon>
        <taxon>Actinomycetes</taxon>
        <taxon>Geodermatophilales</taxon>
        <taxon>Antricoccaceae</taxon>
        <taxon>Antricoccus</taxon>
    </lineage>
</organism>
<comment type="pathway">
    <text evidence="1">Cofactor biosynthesis; riboflavin biosynthesis.</text>
</comment>
<evidence type="ECO:0000259" key="4">
    <source>
        <dbReference type="Pfam" id="PF01872"/>
    </source>
</evidence>
<keyword evidence="3" id="KW-0560">Oxidoreductase</keyword>
<evidence type="ECO:0000256" key="3">
    <source>
        <dbReference type="ARBA" id="ARBA00023002"/>
    </source>
</evidence>
<accession>A0A2T1A5V7</accession>
<comment type="caution">
    <text evidence="5">The sequence shown here is derived from an EMBL/GenBank/DDBJ whole genome shotgun (WGS) entry which is preliminary data.</text>
</comment>
<dbReference type="GO" id="GO:0009231">
    <property type="term" value="P:riboflavin biosynthetic process"/>
    <property type="evidence" value="ECO:0007669"/>
    <property type="project" value="InterPro"/>
</dbReference>
<evidence type="ECO:0000313" key="5">
    <source>
        <dbReference type="EMBL" id="PRZ43981.1"/>
    </source>
</evidence>
<keyword evidence="6" id="KW-1185">Reference proteome</keyword>
<dbReference type="InterPro" id="IPR002734">
    <property type="entry name" value="RibDG_C"/>
</dbReference>
<dbReference type="PANTHER" id="PTHR38011:SF7">
    <property type="entry name" value="2,5-DIAMINO-6-RIBOSYLAMINO-4(3H)-PYRIMIDINONE 5'-PHOSPHATE REDUCTASE"/>
    <property type="match status" value="1"/>
</dbReference>
<gene>
    <name evidence="5" type="ORF">CLV47_101105</name>
</gene>
<dbReference type="Pfam" id="PF01872">
    <property type="entry name" value="RibD_C"/>
    <property type="match status" value="1"/>
</dbReference>
<reference evidence="5 6" key="1">
    <citation type="submission" date="2018-03" db="EMBL/GenBank/DDBJ databases">
        <title>Genomic Encyclopedia of Archaeal and Bacterial Type Strains, Phase II (KMG-II): from individual species to whole genera.</title>
        <authorList>
            <person name="Goeker M."/>
        </authorList>
    </citation>
    <scope>NUCLEOTIDE SEQUENCE [LARGE SCALE GENOMIC DNA]</scope>
    <source>
        <strain evidence="5 6">DSM 100065</strain>
    </source>
</reference>
<evidence type="ECO:0000313" key="6">
    <source>
        <dbReference type="Proteomes" id="UP000237752"/>
    </source>
</evidence>
<name>A0A2T1A5V7_9ACTN</name>
<dbReference type="SUPFAM" id="SSF53597">
    <property type="entry name" value="Dihydrofolate reductase-like"/>
    <property type="match status" value="1"/>
</dbReference>
<dbReference type="InterPro" id="IPR050765">
    <property type="entry name" value="Riboflavin_Biosynth_HTPR"/>
</dbReference>
<dbReference type="InterPro" id="IPR024072">
    <property type="entry name" value="DHFR-like_dom_sf"/>
</dbReference>
<dbReference type="RefSeq" id="WP_106347044.1">
    <property type="nucleotide sequence ID" value="NZ_PVUE01000001.1"/>
</dbReference>
<proteinExistence type="predicted"/>
<evidence type="ECO:0000256" key="1">
    <source>
        <dbReference type="ARBA" id="ARBA00005104"/>
    </source>
</evidence>
<keyword evidence="2" id="KW-0521">NADP</keyword>
<sequence length="242" mass="25504">MRRLYPAPADEIDLADIYPVPSSEGRYVRVNMVSSVDGAATVDGRVGALTSAADQALLHRLREIADVVLVGAGTVRAEGYGPIELSEETQQARIAAGQAACPPLAIVTGTLRLDLAAPLFTEATTRPIILTAKSAPQEQRDAAAEVADVVIAGEETVDLMAAIDALKDRGLTRVLSEGGPHLLAQLLAAGLLDELCLAIAPLAAGEQRLRVTAGPALQVPATLHLAHVLEEDDYLFMQYNSR</sequence>
<dbReference type="AlphaFoldDB" id="A0A2T1A5V7"/>
<dbReference type="GO" id="GO:0008703">
    <property type="term" value="F:5-amino-6-(5-phosphoribosylamino)uracil reductase activity"/>
    <property type="evidence" value="ECO:0007669"/>
    <property type="project" value="InterPro"/>
</dbReference>
<dbReference type="Proteomes" id="UP000237752">
    <property type="component" value="Unassembled WGS sequence"/>
</dbReference>
<dbReference type="PANTHER" id="PTHR38011">
    <property type="entry name" value="DIHYDROFOLATE REDUCTASE FAMILY PROTEIN (AFU_ORTHOLOGUE AFUA_8G06820)"/>
    <property type="match status" value="1"/>
</dbReference>
<protein>
    <submittedName>
        <fullName evidence="5">Riboflavin biosynthesis pyrimidine reductase</fullName>
    </submittedName>
</protein>
<evidence type="ECO:0000256" key="2">
    <source>
        <dbReference type="ARBA" id="ARBA00022857"/>
    </source>
</evidence>
<dbReference type="NCBIfam" id="NF010663">
    <property type="entry name" value="PRK14059.1-1"/>
    <property type="match status" value="1"/>
</dbReference>